<dbReference type="RefSeq" id="WP_245128772.1">
    <property type="nucleotide sequence ID" value="NZ_JALJEJ010000002.1"/>
</dbReference>
<evidence type="ECO:0000256" key="1">
    <source>
        <dbReference type="SAM" id="SignalP"/>
    </source>
</evidence>
<feature type="domain" description="PKD" evidence="2">
    <location>
        <begin position="587"/>
        <end position="637"/>
    </location>
</feature>
<proteinExistence type="predicted"/>
<feature type="signal peptide" evidence="1">
    <location>
        <begin position="1"/>
        <end position="22"/>
    </location>
</feature>
<dbReference type="InterPro" id="IPR026341">
    <property type="entry name" value="T9SS_type_B"/>
</dbReference>
<dbReference type="Proteomes" id="UP001139450">
    <property type="component" value="Unassembled WGS sequence"/>
</dbReference>
<feature type="domain" description="PKD" evidence="2">
    <location>
        <begin position="754"/>
        <end position="813"/>
    </location>
</feature>
<gene>
    <name evidence="3" type="ORF">MUY27_04400</name>
</gene>
<evidence type="ECO:0000313" key="4">
    <source>
        <dbReference type="Proteomes" id="UP001139450"/>
    </source>
</evidence>
<keyword evidence="1" id="KW-0732">Signal</keyword>
<evidence type="ECO:0000259" key="2">
    <source>
        <dbReference type="PROSITE" id="PS50093"/>
    </source>
</evidence>
<accession>A0A9X2BAM9</accession>
<dbReference type="PANTHER" id="PTHR46534">
    <property type="entry name" value="IGGFC_BINDING DOMAIN-CONTAINING PROTEIN"/>
    <property type="match status" value="1"/>
</dbReference>
<dbReference type="Pfam" id="PF18911">
    <property type="entry name" value="PKD_4"/>
    <property type="match status" value="3"/>
</dbReference>
<dbReference type="InterPro" id="IPR022409">
    <property type="entry name" value="PKD/Chitinase_dom"/>
</dbReference>
<reference evidence="3" key="1">
    <citation type="submission" date="2022-04" db="EMBL/GenBank/DDBJ databases">
        <title>Mucilaginibacter sp. RS28 isolated from freshwater.</title>
        <authorList>
            <person name="Ko S.-R."/>
        </authorList>
    </citation>
    <scope>NUCLEOTIDE SEQUENCE</scope>
    <source>
        <strain evidence="3">RS28</strain>
    </source>
</reference>
<dbReference type="EMBL" id="JALJEJ010000002">
    <property type="protein sequence ID" value="MCJ8208937.1"/>
    <property type="molecule type" value="Genomic_DNA"/>
</dbReference>
<dbReference type="Pfam" id="PF13585">
    <property type="entry name" value="CHU_C"/>
    <property type="match status" value="1"/>
</dbReference>
<evidence type="ECO:0000313" key="3">
    <source>
        <dbReference type="EMBL" id="MCJ8208937.1"/>
    </source>
</evidence>
<dbReference type="SMART" id="SM00089">
    <property type="entry name" value="PKD"/>
    <property type="match status" value="4"/>
</dbReference>
<dbReference type="AlphaFoldDB" id="A0A9X2BAM9"/>
<feature type="domain" description="PKD" evidence="2">
    <location>
        <begin position="642"/>
        <end position="722"/>
    </location>
</feature>
<name>A0A9X2BAM9_9SPHI</name>
<comment type="caution">
    <text evidence="3">The sequence shown here is derived from an EMBL/GenBank/DDBJ whole genome shotgun (WGS) entry which is preliminary data.</text>
</comment>
<feature type="chain" id="PRO_5040883327" evidence="1">
    <location>
        <begin position="23"/>
        <end position="1168"/>
    </location>
</feature>
<sequence length="1168" mass="125547">MKLCAGFAIFLVCLFNLNKASAQSTTNKGTEFWTAYMIHVAGVTGNQPSQMALYITSDVNTSGVVEIPGINYSQTFTVQANSVTEVAIPSTAYLGGTEGQFLKGIHITSDKAIAVYAHIYAQAVSGATLLLPVSTLGKDYQSINYTQRSNEPASRPTYSVFNIIAVEDNTTVEITPSADLLSGHLKGTTFTVTLQKGEVYQGLSANDLTSTHIKTVNVNNSGCKRIAVFSGSSKISISCTTAITADNLFQQVYPTSSWGKNYITVPLASRAFDVYRVVMTDSTTNITVDGQAVPKSQYSGLYYEFDGTTAKTISADKPVQVVQYTPSQGNGPNCTRITETTGDPEMIYLNPLEQSLDHVTLYSTPHYAITKQFINVVIPTTGVSSFKLDGAAYNTFTPVPANSAYAYAQISVAAGTHNISSSESFNAIAYGFGNVESYGYAAGTDLKNLNEYISLQEPSGTSQLTAGCSAVTYLLKITLPYQTTNISWDFKDGSAPVVQTNLTPQVSQKNGQTLYTYTYTNSKTFTKGNYTVIASVFNPTASDCGATEEVEFDFNIADPPKAGFTYSATCFGDSTAFRDTSVATLLPIKSWHWDFGDGTSSDLQNPKHVYAAPGDYNVVLTTINENNCAGVSSIVKVHINKLPVASFTLSPIDCAGQEIAFTDKSTPGDGNLTGWNWDFGDGQTSIEQNPKHTYQNAQPYTVKLTVTSQTGCISTTSTNINVYPVPVPDFVLPDVCLADASAKFTGTSTIADHTESAFTYLWDFGDQNAAPANNTSTTQSPSHKYSAAGVYNVTLTVTSKYGCKAVKTQALTVNGAIPKAQFAVENANTLCSANDVIFDDQSTVDFGNITKVVWWFDYNNHPNDTTVFYRSKGQIPADGKYTHNYGYFNSPLTKTFAVQMAVYSGQSCFSITPVTNIVVNANPYADLPAIAPVCAETAPFQITPDTHGFSGTAVFTGKGVSASGLFSPADAGAGTANINYLFTADNTGCTYSSSMNIVVYPTPTVNAGPDKHYLEGLETATLDATASGNNLKYKWTPSVGLNRDDVLQPIATPTEDTQYTLTVTSADGCTAMSSVNVYVLKAPEIPNTFTPNNDGVNDFWDIKYLNNYPGATVEVFDRNGQKIYFSSGYSVPWDGTYKNANLPAGVYYYIITPGNRRKTVAGTITIIR</sequence>
<dbReference type="FunFam" id="2.60.40.10:FF:000270">
    <property type="entry name" value="Cell surface protein"/>
    <property type="match status" value="1"/>
</dbReference>
<dbReference type="InterPro" id="IPR013783">
    <property type="entry name" value="Ig-like_fold"/>
</dbReference>
<dbReference type="InterPro" id="IPR000601">
    <property type="entry name" value="PKD_dom"/>
</dbReference>
<organism evidence="3 4">
    <name type="scientific">Mucilaginibacter straminoryzae</name>
    <dbReference type="NCBI Taxonomy" id="2932774"/>
    <lineage>
        <taxon>Bacteria</taxon>
        <taxon>Pseudomonadati</taxon>
        <taxon>Bacteroidota</taxon>
        <taxon>Sphingobacteriia</taxon>
        <taxon>Sphingobacteriales</taxon>
        <taxon>Sphingobacteriaceae</taxon>
        <taxon>Mucilaginibacter</taxon>
    </lineage>
</organism>
<keyword evidence="4" id="KW-1185">Reference proteome</keyword>
<dbReference type="NCBIfam" id="TIGR04131">
    <property type="entry name" value="Bac_Flav_CTERM"/>
    <property type="match status" value="1"/>
</dbReference>
<protein>
    <submittedName>
        <fullName evidence="3">PKD domain-containing protein</fullName>
    </submittedName>
</protein>
<dbReference type="Gene3D" id="2.60.40.10">
    <property type="entry name" value="Immunoglobulins"/>
    <property type="match status" value="3"/>
</dbReference>
<dbReference type="Pfam" id="PF17517">
    <property type="entry name" value="IgGFc_binding"/>
    <property type="match status" value="1"/>
</dbReference>
<dbReference type="SUPFAM" id="SSF49299">
    <property type="entry name" value="PKD domain"/>
    <property type="match status" value="3"/>
</dbReference>
<dbReference type="InterPro" id="IPR035986">
    <property type="entry name" value="PKD_dom_sf"/>
</dbReference>
<dbReference type="CDD" id="cd00146">
    <property type="entry name" value="PKD"/>
    <property type="match status" value="3"/>
</dbReference>
<dbReference type="PANTHER" id="PTHR46534:SF1">
    <property type="entry name" value="IGGFC-BINDING PROTEIN N-TERMINAL DOMAIN-CONTAINING PROTEIN"/>
    <property type="match status" value="1"/>
</dbReference>
<dbReference type="InterPro" id="IPR035234">
    <property type="entry name" value="IgGFc-bd_N"/>
</dbReference>
<dbReference type="PROSITE" id="PS50093">
    <property type="entry name" value="PKD"/>
    <property type="match status" value="3"/>
</dbReference>